<dbReference type="AlphaFoldDB" id="A0A1M6G4E4"/>
<dbReference type="InterPro" id="IPR013078">
    <property type="entry name" value="His_Pase_superF_clade-1"/>
</dbReference>
<dbReference type="PANTHER" id="PTHR48100:SF1">
    <property type="entry name" value="HISTIDINE PHOSPHATASE FAMILY PROTEIN-RELATED"/>
    <property type="match status" value="1"/>
</dbReference>
<dbReference type="Pfam" id="PF00300">
    <property type="entry name" value="His_Phos_1"/>
    <property type="match status" value="1"/>
</dbReference>
<dbReference type="GO" id="GO:0005737">
    <property type="term" value="C:cytoplasm"/>
    <property type="evidence" value="ECO:0007669"/>
    <property type="project" value="TreeGrafter"/>
</dbReference>
<sequence length="168" mass="19266">MRFTLSLLVFLLSFSAIAQKSDTAETTTYYFIRHAEKELSDPNNRDPELTKEGKERAQNWAKVLADVKIDFVFSSDFIRTRHTAEPIIKAQNAPLLIYDHKKLNEPEFQEKTKGKTSVIVGHSNSTPTFVNTILGTKKYDKIDEKVYGKLFIVTLKNDEIVDHMLTIN</sequence>
<dbReference type="OrthoDB" id="3296006at2"/>
<evidence type="ECO:0000313" key="3">
    <source>
        <dbReference type="Proteomes" id="UP000184432"/>
    </source>
</evidence>
<dbReference type="EMBL" id="FQYP01000005">
    <property type="protein sequence ID" value="SHJ04881.1"/>
    <property type="molecule type" value="Genomic_DNA"/>
</dbReference>
<proteinExistence type="predicted"/>
<dbReference type="InterPro" id="IPR050275">
    <property type="entry name" value="PGM_Phosphatase"/>
</dbReference>
<dbReference type="SUPFAM" id="SSF53254">
    <property type="entry name" value="Phosphoglycerate mutase-like"/>
    <property type="match status" value="1"/>
</dbReference>
<dbReference type="GO" id="GO:0016791">
    <property type="term" value="F:phosphatase activity"/>
    <property type="evidence" value="ECO:0007669"/>
    <property type="project" value="TreeGrafter"/>
</dbReference>
<dbReference type="InterPro" id="IPR029033">
    <property type="entry name" value="His_PPase_superfam"/>
</dbReference>
<feature type="signal peptide" evidence="1">
    <location>
        <begin position="1"/>
        <end position="18"/>
    </location>
</feature>
<keyword evidence="1" id="KW-0732">Signal</keyword>
<gene>
    <name evidence="2" type="ORF">SAMN04488508_10571</name>
</gene>
<name>A0A1M6G4E4_9FLAO</name>
<dbReference type="Proteomes" id="UP000184432">
    <property type="component" value="Unassembled WGS sequence"/>
</dbReference>
<dbReference type="Gene3D" id="3.40.50.1240">
    <property type="entry name" value="Phosphoglycerate mutase-like"/>
    <property type="match status" value="1"/>
</dbReference>
<accession>A0A1M6G4E4</accession>
<reference evidence="3" key="1">
    <citation type="submission" date="2016-11" db="EMBL/GenBank/DDBJ databases">
        <authorList>
            <person name="Varghese N."/>
            <person name="Submissions S."/>
        </authorList>
    </citation>
    <scope>NUCLEOTIDE SEQUENCE [LARGE SCALE GENOMIC DNA]</scope>
    <source>
        <strain evidence="3">DSM 22623</strain>
    </source>
</reference>
<dbReference type="SMART" id="SM00855">
    <property type="entry name" value="PGAM"/>
    <property type="match status" value="1"/>
</dbReference>
<feature type="chain" id="PRO_5012612827" evidence="1">
    <location>
        <begin position="19"/>
        <end position="168"/>
    </location>
</feature>
<protein>
    <submittedName>
        <fullName evidence="2">Histidine phosphatase superfamily (Branch 1)</fullName>
    </submittedName>
</protein>
<dbReference type="PANTHER" id="PTHR48100">
    <property type="entry name" value="BROAD-SPECIFICITY PHOSPHATASE YOR283W-RELATED"/>
    <property type="match status" value="1"/>
</dbReference>
<evidence type="ECO:0000313" key="2">
    <source>
        <dbReference type="EMBL" id="SHJ04881.1"/>
    </source>
</evidence>
<organism evidence="2 3">
    <name type="scientific">Aquimarina spongiae</name>
    <dbReference type="NCBI Taxonomy" id="570521"/>
    <lineage>
        <taxon>Bacteria</taxon>
        <taxon>Pseudomonadati</taxon>
        <taxon>Bacteroidota</taxon>
        <taxon>Flavobacteriia</taxon>
        <taxon>Flavobacteriales</taxon>
        <taxon>Flavobacteriaceae</taxon>
        <taxon>Aquimarina</taxon>
    </lineage>
</organism>
<keyword evidence="3" id="KW-1185">Reference proteome</keyword>
<evidence type="ECO:0000256" key="1">
    <source>
        <dbReference type="SAM" id="SignalP"/>
    </source>
</evidence>
<dbReference type="RefSeq" id="WP_073316283.1">
    <property type="nucleotide sequence ID" value="NZ_FQYP01000005.1"/>
</dbReference>
<dbReference type="CDD" id="cd07067">
    <property type="entry name" value="HP_PGM_like"/>
    <property type="match status" value="1"/>
</dbReference>
<dbReference type="STRING" id="570521.SAMN04488508_10571"/>